<dbReference type="OrthoDB" id="8301496at2"/>
<protein>
    <recommendedName>
        <fullName evidence="3">Protein transcription factor</fullName>
    </recommendedName>
</protein>
<gene>
    <name evidence="1" type="ORF">Ga0061067_106199</name>
</gene>
<evidence type="ECO:0008006" key="3">
    <source>
        <dbReference type="Google" id="ProtNLM"/>
    </source>
</evidence>
<sequence length="80" mass="8830">MPLYIKDPEVDRLTNELIGLTKSSKVDAVKDALKSAIANKRANLPIREKLAKTFAMMHALGPLAPGDHKQETDEMWGENG</sequence>
<dbReference type="Proteomes" id="UP000183900">
    <property type="component" value="Unassembled WGS sequence"/>
</dbReference>
<accession>A0A0K6I178</accession>
<organism evidence="1 2">
    <name type="scientific">Pannonibacter indicus</name>
    <dbReference type="NCBI Taxonomy" id="466044"/>
    <lineage>
        <taxon>Bacteria</taxon>
        <taxon>Pseudomonadati</taxon>
        <taxon>Pseudomonadota</taxon>
        <taxon>Alphaproteobacteria</taxon>
        <taxon>Hyphomicrobiales</taxon>
        <taxon>Stappiaceae</taxon>
        <taxon>Pannonibacter</taxon>
    </lineage>
</organism>
<evidence type="ECO:0000313" key="2">
    <source>
        <dbReference type="Proteomes" id="UP000183900"/>
    </source>
</evidence>
<evidence type="ECO:0000313" key="1">
    <source>
        <dbReference type="EMBL" id="CUA97042.1"/>
    </source>
</evidence>
<dbReference type="InterPro" id="IPR011660">
    <property type="entry name" value="VapB-like"/>
</dbReference>
<proteinExistence type="predicted"/>
<dbReference type="EMBL" id="CYHE01000006">
    <property type="protein sequence ID" value="CUA97042.1"/>
    <property type="molecule type" value="Genomic_DNA"/>
</dbReference>
<name>A0A0K6I178_9HYPH</name>
<reference evidence="2" key="1">
    <citation type="submission" date="2015-08" db="EMBL/GenBank/DDBJ databases">
        <authorList>
            <person name="Varghese N."/>
        </authorList>
    </citation>
    <scope>NUCLEOTIDE SEQUENCE [LARGE SCALE GENOMIC DNA]</scope>
    <source>
        <strain evidence="2">DSM 23407</strain>
    </source>
</reference>
<dbReference type="Pfam" id="PF07704">
    <property type="entry name" value="PSK_trans_fac"/>
    <property type="match status" value="1"/>
</dbReference>
<dbReference type="AlphaFoldDB" id="A0A0K6I178"/>
<keyword evidence="2" id="KW-1185">Reference proteome</keyword>
<dbReference type="RefSeq" id="WP_055455854.1">
    <property type="nucleotide sequence ID" value="NZ_CYHE01000006.1"/>
</dbReference>